<evidence type="ECO:0000256" key="2">
    <source>
        <dbReference type="SAM" id="Phobius"/>
    </source>
</evidence>
<dbReference type="SUPFAM" id="SSF54106">
    <property type="entry name" value="LysM domain"/>
    <property type="match status" value="1"/>
</dbReference>
<dbReference type="PROSITE" id="PS51782">
    <property type="entry name" value="LYSM"/>
    <property type="match status" value="1"/>
</dbReference>
<keyword evidence="2" id="KW-0812">Transmembrane</keyword>
<evidence type="ECO:0000259" key="3">
    <source>
        <dbReference type="PROSITE" id="PS51109"/>
    </source>
</evidence>
<evidence type="ECO:0000259" key="4">
    <source>
        <dbReference type="PROSITE" id="PS51782"/>
    </source>
</evidence>
<dbReference type="CDD" id="cd12797">
    <property type="entry name" value="M23_peptidase"/>
    <property type="match status" value="1"/>
</dbReference>
<evidence type="ECO:0000256" key="1">
    <source>
        <dbReference type="ARBA" id="ARBA00022729"/>
    </source>
</evidence>
<dbReference type="Pfam" id="PF01551">
    <property type="entry name" value="Peptidase_M23"/>
    <property type="match status" value="1"/>
</dbReference>
<keyword evidence="2" id="KW-0472">Membrane</keyword>
<reference evidence="6" key="1">
    <citation type="submission" date="2018-11" db="EMBL/GenBank/DDBJ databases">
        <title>Complete genome sequence of Paenibacillus sp. ML311-T8.</title>
        <authorList>
            <person name="Nam Y.-D."/>
            <person name="Kang J."/>
            <person name="Chung W.-H."/>
            <person name="Park Y.S."/>
        </authorList>
    </citation>
    <scope>NUCLEOTIDE SEQUENCE [LARGE SCALE GENOMIC DNA]</scope>
    <source>
        <strain evidence="6">ML311-T8</strain>
    </source>
</reference>
<dbReference type="OrthoDB" id="9805799at2"/>
<evidence type="ECO:0000313" key="6">
    <source>
        <dbReference type="Proteomes" id="UP000426246"/>
    </source>
</evidence>
<proteinExistence type="predicted"/>
<keyword evidence="6" id="KW-1185">Reference proteome</keyword>
<dbReference type="InterPro" id="IPR016047">
    <property type="entry name" value="M23ase_b-sheet_dom"/>
</dbReference>
<evidence type="ECO:0000313" key="5">
    <source>
        <dbReference type="EMBL" id="QGQ96614.1"/>
    </source>
</evidence>
<dbReference type="KEGG" id="ppsc:EHS13_17890"/>
<dbReference type="Pfam" id="PF07501">
    <property type="entry name" value="G5"/>
    <property type="match status" value="1"/>
</dbReference>
<feature type="domain" description="G5" evidence="3">
    <location>
        <begin position="222"/>
        <end position="302"/>
    </location>
</feature>
<dbReference type="Gene3D" id="3.10.350.10">
    <property type="entry name" value="LysM domain"/>
    <property type="match status" value="1"/>
</dbReference>
<dbReference type="SUPFAM" id="SSF51261">
    <property type="entry name" value="Duplicated hybrid motif"/>
    <property type="match status" value="1"/>
</dbReference>
<dbReference type="GO" id="GO:0004222">
    <property type="term" value="F:metalloendopeptidase activity"/>
    <property type="evidence" value="ECO:0007669"/>
    <property type="project" value="TreeGrafter"/>
</dbReference>
<dbReference type="InterPro" id="IPR036779">
    <property type="entry name" value="LysM_dom_sf"/>
</dbReference>
<dbReference type="Gene3D" id="2.70.70.10">
    <property type="entry name" value="Glucose Permease (Domain IIA)"/>
    <property type="match status" value="1"/>
</dbReference>
<dbReference type="InterPro" id="IPR011098">
    <property type="entry name" value="G5_dom"/>
</dbReference>
<dbReference type="AlphaFoldDB" id="A0A6B8RLH9"/>
<dbReference type="CDD" id="cd00118">
    <property type="entry name" value="LysM"/>
    <property type="match status" value="1"/>
</dbReference>
<dbReference type="Gene3D" id="2.20.230.10">
    <property type="entry name" value="Resuscitation-promoting factor rpfb"/>
    <property type="match status" value="1"/>
</dbReference>
<dbReference type="InterPro" id="IPR018392">
    <property type="entry name" value="LysM"/>
</dbReference>
<dbReference type="SMART" id="SM01208">
    <property type="entry name" value="G5"/>
    <property type="match status" value="1"/>
</dbReference>
<sequence>MRKTKIKRLIGVFWIFIIILCIIGVRSSMNQRYIQADPNEVYLGKKEAIFKDIADDAALLLLLENNIPIKKLGIELKIDGKTIGIVKDTETVNEVMEQIKAPYLVNSQEASKVNILSDTNRKMNIKMDKNILESVEFEQKVDMATVEINPKLVLEPSELLRKLQTGDVQMRLYTVQSGDCISCIAKKFSVPKAVIYQNNPWIENDFINVGDELNLTVLQPQLTVRTIENRMESMEMMNETIYEEDKNMREGTSKVIVEGKTGMKQITYRITKINGQTIEEKTLVQVILKEPVTKVIKQGTKVIPGIGSGSFAWPVVGPQLTSEFGKRWGKLHAGTDTVSDNKNILAADNGKVIFAGKKSGYGNCIIIDHQNGYQTLYGHLSKINVVDGQKVLKGEKIGLMGSTGNSTGVHLHFEIRKDDKQENPLKYLDY</sequence>
<dbReference type="PANTHER" id="PTHR21666:SF270">
    <property type="entry name" value="MUREIN HYDROLASE ACTIVATOR ENVC"/>
    <property type="match status" value="1"/>
</dbReference>
<dbReference type="Pfam" id="PF01476">
    <property type="entry name" value="LysM"/>
    <property type="match status" value="1"/>
</dbReference>
<protein>
    <submittedName>
        <fullName evidence="5">LysM peptidoglycan-binding domain-containing protein</fullName>
    </submittedName>
</protein>
<gene>
    <name evidence="5" type="ORF">EHS13_17890</name>
</gene>
<dbReference type="PROSITE" id="PS51109">
    <property type="entry name" value="G5"/>
    <property type="match status" value="1"/>
</dbReference>
<dbReference type="Proteomes" id="UP000426246">
    <property type="component" value="Chromosome"/>
</dbReference>
<keyword evidence="1" id="KW-0732">Signal</keyword>
<feature type="transmembrane region" description="Helical" evidence="2">
    <location>
        <begin position="12"/>
        <end position="29"/>
    </location>
</feature>
<dbReference type="RefSeq" id="WP_155701686.1">
    <property type="nucleotide sequence ID" value="NZ_CP034235.1"/>
</dbReference>
<name>A0A6B8RLH9_9BACL</name>
<dbReference type="EMBL" id="CP034235">
    <property type="protein sequence ID" value="QGQ96614.1"/>
    <property type="molecule type" value="Genomic_DNA"/>
</dbReference>
<accession>A0A6B8RLH9</accession>
<keyword evidence="2" id="KW-1133">Transmembrane helix</keyword>
<organism evidence="5 6">
    <name type="scientific">Paenibacillus psychroresistens</name>
    <dbReference type="NCBI Taxonomy" id="1778678"/>
    <lineage>
        <taxon>Bacteria</taxon>
        <taxon>Bacillati</taxon>
        <taxon>Bacillota</taxon>
        <taxon>Bacilli</taxon>
        <taxon>Bacillales</taxon>
        <taxon>Paenibacillaceae</taxon>
        <taxon>Paenibacillus</taxon>
    </lineage>
</organism>
<dbReference type="SMART" id="SM00257">
    <property type="entry name" value="LysM"/>
    <property type="match status" value="1"/>
</dbReference>
<dbReference type="InterPro" id="IPR050570">
    <property type="entry name" value="Cell_wall_metabolism_enzyme"/>
</dbReference>
<dbReference type="InterPro" id="IPR011055">
    <property type="entry name" value="Dup_hybrid_motif"/>
</dbReference>
<feature type="domain" description="LysM" evidence="4">
    <location>
        <begin position="171"/>
        <end position="215"/>
    </location>
</feature>
<dbReference type="PANTHER" id="PTHR21666">
    <property type="entry name" value="PEPTIDASE-RELATED"/>
    <property type="match status" value="1"/>
</dbReference>